<evidence type="ECO:0000313" key="1">
    <source>
        <dbReference type="EMBL" id="NUU87508.1"/>
    </source>
</evidence>
<name>A0A6M2ETG0_9ROSI</name>
<dbReference type="AlphaFoldDB" id="A0A6M2ETG0"/>
<protein>
    <submittedName>
        <fullName evidence="1">Uncharacterized protein</fullName>
    </submittedName>
</protein>
<accession>A0A6M2ETG0</accession>
<reference evidence="1" key="1">
    <citation type="submission" date="2020-03" db="EMBL/GenBank/DDBJ databases">
        <authorList>
            <person name="Zhang R."/>
        </authorList>
    </citation>
    <scope>NUCLEOTIDE SEQUENCE</scope>
</reference>
<proteinExistence type="predicted"/>
<dbReference type="EMBL" id="GILB01007175">
    <property type="protein sequence ID" value="NUU87508.1"/>
    <property type="molecule type" value="Transcribed_RNA"/>
</dbReference>
<organism evidence="1">
    <name type="scientific">Populus davidiana</name>
    <dbReference type="NCBI Taxonomy" id="266767"/>
    <lineage>
        <taxon>Eukaryota</taxon>
        <taxon>Viridiplantae</taxon>
        <taxon>Streptophyta</taxon>
        <taxon>Embryophyta</taxon>
        <taxon>Tracheophyta</taxon>
        <taxon>Spermatophyta</taxon>
        <taxon>Magnoliopsida</taxon>
        <taxon>eudicotyledons</taxon>
        <taxon>Gunneridae</taxon>
        <taxon>Pentapetalae</taxon>
        <taxon>rosids</taxon>
        <taxon>fabids</taxon>
        <taxon>Malpighiales</taxon>
        <taxon>Salicaceae</taxon>
        <taxon>Saliceae</taxon>
        <taxon>Populus</taxon>
    </lineage>
</organism>
<sequence>MVVEDYLLPLYRHYKLFCHYYPRHKLSLMTLVSYGHLGEIVQHFQCHIHLDQQVMSPQTLLDPLQLKGNSVHRSVPLCLEPMLDAPKKLEGWCLMMLQTNKGMQVVDTTHTPPSYKLGFLLLFGFCFFLVKSKIARP</sequence>